<dbReference type="Gene3D" id="1.20.144.10">
    <property type="entry name" value="Phosphatidic acid phosphatase type 2/haloperoxidase"/>
    <property type="match status" value="1"/>
</dbReference>
<evidence type="ECO:0000256" key="4">
    <source>
        <dbReference type="ARBA" id="ARBA00022801"/>
    </source>
</evidence>
<evidence type="ECO:0000256" key="7">
    <source>
        <dbReference type="SAM" id="Phobius"/>
    </source>
</evidence>
<evidence type="ECO:0000256" key="3">
    <source>
        <dbReference type="ARBA" id="ARBA00022692"/>
    </source>
</evidence>
<dbReference type="InterPro" id="IPR000326">
    <property type="entry name" value="PAP2/HPO"/>
</dbReference>
<accession>A0ABN2QZ38</accession>
<protein>
    <submittedName>
        <fullName evidence="9">Phosphatase PAP2 family protein</fullName>
    </submittedName>
</protein>
<keyword evidence="5 7" id="KW-1133">Transmembrane helix</keyword>
<feature type="domain" description="Phosphatidic acid phosphatase type 2/haloperoxidase" evidence="8">
    <location>
        <begin position="65"/>
        <end position="168"/>
    </location>
</feature>
<evidence type="ECO:0000313" key="9">
    <source>
        <dbReference type="EMBL" id="GAA1960772.1"/>
    </source>
</evidence>
<dbReference type="PANTHER" id="PTHR14969">
    <property type="entry name" value="SPHINGOSINE-1-PHOSPHATE PHOSPHOHYDROLASE"/>
    <property type="match status" value="1"/>
</dbReference>
<dbReference type="Pfam" id="PF01569">
    <property type="entry name" value="PAP2"/>
    <property type="match status" value="1"/>
</dbReference>
<organism evidence="9 10">
    <name type="scientific">Microbacterium deminutum</name>
    <dbReference type="NCBI Taxonomy" id="344164"/>
    <lineage>
        <taxon>Bacteria</taxon>
        <taxon>Bacillati</taxon>
        <taxon>Actinomycetota</taxon>
        <taxon>Actinomycetes</taxon>
        <taxon>Micrococcales</taxon>
        <taxon>Microbacteriaceae</taxon>
        <taxon>Microbacterium</taxon>
    </lineage>
</organism>
<keyword evidence="10" id="KW-1185">Reference proteome</keyword>
<feature type="transmembrane region" description="Helical" evidence="7">
    <location>
        <begin position="110"/>
        <end position="137"/>
    </location>
</feature>
<comment type="subcellular location">
    <subcellularLocation>
        <location evidence="1">Cell membrane</location>
        <topology evidence="1">Multi-pass membrane protein</topology>
    </subcellularLocation>
</comment>
<dbReference type="InterPro" id="IPR036938">
    <property type="entry name" value="PAP2/HPO_sf"/>
</dbReference>
<proteinExistence type="predicted"/>
<feature type="transmembrane region" description="Helical" evidence="7">
    <location>
        <begin position="149"/>
        <end position="171"/>
    </location>
</feature>
<evidence type="ECO:0000313" key="10">
    <source>
        <dbReference type="Proteomes" id="UP001499933"/>
    </source>
</evidence>
<dbReference type="PANTHER" id="PTHR14969:SF62">
    <property type="entry name" value="DECAPRENYLPHOSPHORYL-5-PHOSPHORIBOSE PHOSPHATASE RV3807C-RELATED"/>
    <property type="match status" value="1"/>
</dbReference>
<dbReference type="EMBL" id="BAAAOG010000004">
    <property type="protein sequence ID" value="GAA1960772.1"/>
    <property type="molecule type" value="Genomic_DNA"/>
</dbReference>
<keyword evidence="3 7" id="KW-0812">Transmembrane</keyword>
<dbReference type="SMART" id="SM00014">
    <property type="entry name" value="acidPPc"/>
    <property type="match status" value="1"/>
</dbReference>
<dbReference type="CDD" id="cd03392">
    <property type="entry name" value="PAP2_like_2"/>
    <property type="match status" value="1"/>
</dbReference>
<feature type="transmembrane region" description="Helical" evidence="7">
    <location>
        <begin position="65"/>
        <end position="86"/>
    </location>
</feature>
<name>A0ABN2QZ38_9MICO</name>
<dbReference type="Proteomes" id="UP001499933">
    <property type="component" value="Unassembled WGS sequence"/>
</dbReference>
<dbReference type="SUPFAM" id="SSF48317">
    <property type="entry name" value="Acid phosphatase/Vanadium-dependent haloperoxidase"/>
    <property type="match status" value="1"/>
</dbReference>
<evidence type="ECO:0000259" key="8">
    <source>
        <dbReference type="SMART" id="SM00014"/>
    </source>
</evidence>
<gene>
    <name evidence="9" type="ORF">GCM10009776_24280</name>
</gene>
<comment type="caution">
    <text evidence="9">The sequence shown here is derived from an EMBL/GenBank/DDBJ whole genome shotgun (WGS) entry which is preliminary data.</text>
</comment>
<evidence type="ECO:0000256" key="6">
    <source>
        <dbReference type="ARBA" id="ARBA00023136"/>
    </source>
</evidence>
<reference evidence="9 10" key="1">
    <citation type="journal article" date="2019" name="Int. J. Syst. Evol. Microbiol.">
        <title>The Global Catalogue of Microorganisms (GCM) 10K type strain sequencing project: providing services to taxonomists for standard genome sequencing and annotation.</title>
        <authorList>
            <consortium name="The Broad Institute Genomics Platform"/>
            <consortium name="The Broad Institute Genome Sequencing Center for Infectious Disease"/>
            <person name="Wu L."/>
            <person name="Ma J."/>
        </authorList>
    </citation>
    <scope>NUCLEOTIDE SEQUENCE [LARGE SCALE GENOMIC DNA]</scope>
    <source>
        <strain evidence="9 10">JCM 14901</strain>
    </source>
</reference>
<sequence length="190" mass="20276">MVIHALGNGPLAVDTWWHDVMLAWRTDAGLAVAWALDLIGGVASMIAIGIAIVIGFLTARRPRDAIAVVAAMLVSETITGVLKLSFARPRPADSLANDAMTSFPSGHTSLAATVTVVVALLIRARVAWVFAVIWVAAMAWSRTYLEAHWLTDVIAGAVLGASVAVLTWAFAAGLRRTEDHPVFVEWPANR</sequence>
<keyword evidence="4" id="KW-0378">Hydrolase</keyword>
<feature type="transmembrane region" description="Helical" evidence="7">
    <location>
        <begin position="31"/>
        <end position="58"/>
    </location>
</feature>
<evidence type="ECO:0000256" key="5">
    <source>
        <dbReference type="ARBA" id="ARBA00022989"/>
    </source>
</evidence>
<keyword evidence="6 7" id="KW-0472">Membrane</keyword>
<evidence type="ECO:0000256" key="1">
    <source>
        <dbReference type="ARBA" id="ARBA00004651"/>
    </source>
</evidence>
<keyword evidence="2" id="KW-1003">Cell membrane</keyword>
<evidence type="ECO:0000256" key="2">
    <source>
        <dbReference type="ARBA" id="ARBA00022475"/>
    </source>
</evidence>